<name>A0AAX6FU69_IRIPA</name>
<gene>
    <name evidence="1" type="ORF">M6B38_401520</name>
</gene>
<dbReference type="EMBL" id="JANAVB010025999">
    <property type="protein sequence ID" value="KAJ6819837.1"/>
    <property type="molecule type" value="Genomic_DNA"/>
</dbReference>
<evidence type="ECO:0000313" key="2">
    <source>
        <dbReference type="Proteomes" id="UP001140949"/>
    </source>
</evidence>
<dbReference type="AlphaFoldDB" id="A0AAX6FU69"/>
<dbReference type="Proteomes" id="UP001140949">
    <property type="component" value="Unassembled WGS sequence"/>
</dbReference>
<reference evidence="1" key="2">
    <citation type="submission" date="2023-04" db="EMBL/GenBank/DDBJ databases">
        <authorList>
            <person name="Bruccoleri R.E."/>
            <person name="Oakeley E.J."/>
            <person name="Faust A.-M."/>
            <person name="Dessus-Babus S."/>
            <person name="Altorfer M."/>
            <person name="Burckhardt D."/>
            <person name="Oertli M."/>
            <person name="Naumann U."/>
            <person name="Petersen F."/>
            <person name="Wong J."/>
        </authorList>
    </citation>
    <scope>NUCLEOTIDE SEQUENCE</scope>
    <source>
        <strain evidence="1">GSM-AAB239-AS_SAM_17_03QT</strain>
        <tissue evidence="1">Leaf</tissue>
    </source>
</reference>
<organism evidence="1 2">
    <name type="scientific">Iris pallida</name>
    <name type="common">Sweet iris</name>
    <dbReference type="NCBI Taxonomy" id="29817"/>
    <lineage>
        <taxon>Eukaryota</taxon>
        <taxon>Viridiplantae</taxon>
        <taxon>Streptophyta</taxon>
        <taxon>Embryophyta</taxon>
        <taxon>Tracheophyta</taxon>
        <taxon>Spermatophyta</taxon>
        <taxon>Magnoliopsida</taxon>
        <taxon>Liliopsida</taxon>
        <taxon>Asparagales</taxon>
        <taxon>Iridaceae</taxon>
        <taxon>Iridoideae</taxon>
        <taxon>Irideae</taxon>
        <taxon>Iris</taxon>
    </lineage>
</organism>
<protein>
    <submittedName>
        <fullName evidence="1">Uncharacterized protein</fullName>
    </submittedName>
</protein>
<keyword evidence="2" id="KW-1185">Reference proteome</keyword>
<comment type="caution">
    <text evidence="1">The sequence shown here is derived from an EMBL/GenBank/DDBJ whole genome shotgun (WGS) entry which is preliminary data.</text>
</comment>
<sequence>MAKVVVNTISRFPLGIHHRAVSTDLGHQFINFCGLRLSLVKKLICFGLAGC</sequence>
<accession>A0AAX6FU69</accession>
<reference evidence="1" key="1">
    <citation type="journal article" date="2023" name="GigaByte">
        <title>Genome assembly of the bearded iris, Iris pallida Lam.</title>
        <authorList>
            <person name="Bruccoleri R.E."/>
            <person name="Oakeley E.J."/>
            <person name="Faust A.M.E."/>
            <person name="Altorfer M."/>
            <person name="Dessus-Babus S."/>
            <person name="Burckhardt D."/>
            <person name="Oertli M."/>
            <person name="Naumann U."/>
            <person name="Petersen F."/>
            <person name="Wong J."/>
        </authorList>
    </citation>
    <scope>NUCLEOTIDE SEQUENCE</scope>
    <source>
        <strain evidence="1">GSM-AAB239-AS_SAM_17_03QT</strain>
    </source>
</reference>
<evidence type="ECO:0000313" key="1">
    <source>
        <dbReference type="EMBL" id="KAJ6819837.1"/>
    </source>
</evidence>
<proteinExistence type="predicted"/>